<gene>
    <name evidence="4" type="ORF">CBOVIS_LOCUS1779</name>
</gene>
<dbReference type="InterPro" id="IPR036779">
    <property type="entry name" value="LysM_dom_sf"/>
</dbReference>
<keyword evidence="1" id="KW-0175">Coiled coil</keyword>
<dbReference type="Gene3D" id="3.10.350.10">
    <property type="entry name" value="LysM domain"/>
    <property type="match status" value="1"/>
</dbReference>
<keyword evidence="5" id="KW-1185">Reference proteome</keyword>
<feature type="compositionally biased region" description="Basic and acidic residues" evidence="2">
    <location>
        <begin position="191"/>
        <end position="214"/>
    </location>
</feature>
<protein>
    <recommendedName>
        <fullName evidence="3">LysM domain-containing protein</fullName>
    </recommendedName>
</protein>
<evidence type="ECO:0000256" key="1">
    <source>
        <dbReference type="SAM" id="Coils"/>
    </source>
</evidence>
<dbReference type="CDD" id="cd00118">
    <property type="entry name" value="LysM"/>
    <property type="match status" value="1"/>
</dbReference>
<dbReference type="OrthoDB" id="26679at2759"/>
<evidence type="ECO:0000259" key="3">
    <source>
        <dbReference type="PROSITE" id="PS51782"/>
    </source>
</evidence>
<dbReference type="Proteomes" id="UP000494206">
    <property type="component" value="Unassembled WGS sequence"/>
</dbReference>
<name>A0A8S1EEQ0_9PELO</name>
<feature type="region of interest" description="Disordered" evidence="2">
    <location>
        <begin position="54"/>
        <end position="79"/>
    </location>
</feature>
<feature type="compositionally biased region" description="Low complexity" evidence="2">
    <location>
        <begin position="215"/>
        <end position="225"/>
    </location>
</feature>
<accession>A0A8S1EEQ0</accession>
<feature type="compositionally biased region" description="Polar residues" evidence="2">
    <location>
        <begin position="247"/>
        <end position="260"/>
    </location>
</feature>
<evidence type="ECO:0000256" key="2">
    <source>
        <dbReference type="SAM" id="MobiDB-lite"/>
    </source>
</evidence>
<feature type="domain" description="LysM" evidence="3">
    <location>
        <begin position="1"/>
        <end position="44"/>
    </location>
</feature>
<evidence type="ECO:0000313" key="5">
    <source>
        <dbReference type="Proteomes" id="UP000494206"/>
    </source>
</evidence>
<comment type="caution">
    <text evidence="4">The sequence shown here is derived from an EMBL/GenBank/DDBJ whole genome shotgun (WGS) entry which is preliminary data.</text>
</comment>
<dbReference type="InterPro" id="IPR018392">
    <property type="entry name" value="LysM"/>
</dbReference>
<feature type="compositionally biased region" description="Basic and acidic residues" evidence="2">
    <location>
        <begin position="292"/>
        <end position="301"/>
    </location>
</feature>
<dbReference type="PROSITE" id="PS51782">
    <property type="entry name" value="LYSM"/>
    <property type="match status" value="1"/>
</dbReference>
<evidence type="ECO:0000313" key="4">
    <source>
        <dbReference type="EMBL" id="CAB3398513.1"/>
    </source>
</evidence>
<feature type="coiled-coil region" evidence="1">
    <location>
        <begin position="446"/>
        <end position="473"/>
    </location>
</feature>
<dbReference type="Pfam" id="PF01476">
    <property type="entry name" value="LysM"/>
    <property type="match status" value="1"/>
</dbReference>
<feature type="compositionally biased region" description="Polar residues" evidence="2">
    <location>
        <begin position="56"/>
        <end position="65"/>
    </location>
</feature>
<feature type="region of interest" description="Disordered" evidence="2">
    <location>
        <begin position="191"/>
        <end position="336"/>
    </location>
</feature>
<dbReference type="SMART" id="SM00257">
    <property type="entry name" value="LysM"/>
    <property type="match status" value="1"/>
</dbReference>
<sequence length="642" mass="69373">MEYTISETDTLERIAAAHDCTVGELMKMNKMASRMVFPGQKIVVPCVNSDDVFEPASNSQKSSSHLIAGGENADDGIRKGPGGAVPAALKTKRGSFTKTQSAPVPRNSTEESDTDCLQRFLKIKVKQITEYDGTVSGTLLVTPNCLMFDPDVCHPLVKENGPDLYGMVANMDEIVAVSVYKEVGGLTGNKEEKKRDIFDPDHVRTPDTSPKKEAAATPAASSAEIEIPKNEVIFETGGDSSIEEIGTSPSKLGSESTLPSITEEAKDSPTIDESSGYEAPRDRAVTVGEIEEQSRNRERSRTSSAASSSDERPRSYSELDAPDSRGGIGRFSPTAARRSFGKLGRTLSARAKSIQGTVTSGAEKVVGTAVQGTKTVAHGVVTHTKSAADTLQTGIENGVKAAADVAGRVVDKGQSLMNESINGVTEIFTVPDVESQVKKSPMAMKREQSLAKLEDLKRQTAEARENAVKENRNSEFHCATTIDENPDLFASIDEIMERNRSQSSDLSSPILPYYMAVRLTRNKKKKSRKSSPSASSDEDCAFGNKLKREFWYAVPRNRADNIYHFLLQWSPEKYGLDTTTNATSGGDESSTMANESQDKGFIVLDSNADESLSGASFVCIIAPLIGGEESAHETFRPHTVIK</sequence>
<dbReference type="EMBL" id="CADEPM010000001">
    <property type="protein sequence ID" value="CAB3398513.1"/>
    <property type="molecule type" value="Genomic_DNA"/>
</dbReference>
<reference evidence="4 5" key="1">
    <citation type="submission" date="2020-04" db="EMBL/GenBank/DDBJ databases">
        <authorList>
            <person name="Laetsch R D."/>
            <person name="Stevens L."/>
            <person name="Kumar S."/>
            <person name="Blaxter L. M."/>
        </authorList>
    </citation>
    <scope>NUCLEOTIDE SEQUENCE [LARGE SCALE GENOMIC DNA]</scope>
</reference>
<proteinExistence type="predicted"/>
<dbReference type="AlphaFoldDB" id="A0A8S1EEQ0"/>
<dbReference type="SUPFAM" id="SSF54106">
    <property type="entry name" value="LysM domain"/>
    <property type="match status" value="1"/>
</dbReference>
<organism evidence="4 5">
    <name type="scientific">Caenorhabditis bovis</name>
    <dbReference type="NCBI Taxonomy" id="2654633"/>
    <lineage>
        <taxon>Eukaryota</taxon>
        <taxon>Metazoa</taxon>
        <taxon>Ecdysozoa</taxon>
        <taxon>Nematoda</taxon>
        <taxon>Chromadorea</taxon>
        <taxon>Rhabditida</taxon>
        <taxon>Rhabditina</taxon>
        <taxon>Rhabditomorpha</taxon>
        <taxon>Rhabditoidea</taxon>
        <taxon>Rhabditidae</taxon>
        <taxon>Peloderinae</taxon>
        <taxon>Caenorhabditis</taxon>
    </lineage>
</organism>